<name>A0A2S9J8D8_9SPHI</name>
<dbReference type="RefSeq" id="WP_105715565.1">
    <property type="nucleotide sequence ID" value="NZ_PVBQ01000002.1"/>
</dbReference>
<gene>
    <name evidence="1" type="ORF">C5745_03440</name>
</gene>
<comment type="caution">
    <text evidence="1">The sequence shown here is derived from an EMBL/GenBank/DDBJ whole genome shotgun (WGS) entry which is preliminary data.</text>
</comment>
<reference evidence="1 2" key="1">
    <citation type="submission" date="2018-02" db="EMBL/GenBank/DDBJ databases">
        <title>The draft genome of Sphingobacterium sp. 5JN-11.</title>
        <authorList>
            <person name="Liu L."/>
            <person name="Li L."/>
            <person name="Liang L."/>
            <person name="Zhang X."/>
            <person name="Wang T."/>
        </authorList>
    </citation>
    <scope>NUCLEOTIDE SEQUENCE [LARGE SCALE GENOMIC DNA]</scope>
    <source>
        <strain evidence="1 2">5JN-11</strain>
    </source>
</reference>
<dbReference type="AlphaFoldDB" id="A0A2S9J8D8"/>
<protein>
    <submittedName>
        <fullName evidence="1">Uncharacterized protein</fullName>
    </submittedName>
</protein>
<keyword evidence="2" id="KW-1185">Reference proteome</keyword>
<dbReference type="EMBL" id="PVBQ01000002">
    <property type="protein sequence ID" value="PRD48999.1"/>
    <property type="molecule type" value="Genomic_DNA"/>
</dbReference>
<organism evidence="1 2">
    <name type="scientific">Sphingobacterium haloxyli</name>
    <dbReference type="NCBI Taxonomy" id="2100533"/>
    <lineage>
        <taxon>Bacteria</taxon>
        <taxon>Pseudomonadati</taxon>
        <taxon>Bacteroidota</taxon>
        <taxon>Sphingobacteriia</taxon>
        <taxon>Sphingobacteriales</taxon>
        <taxon>Sphingobacteriaceae</taxon>
        <taxon>Sphingobacterium</taxon>
    </lineage>
</organism>
<sequence>MPDFVNAKGRKFPVVVGENPPLINAYFFRVDQVGNVVFIKNGRFYAVPKNKGMDTALIQSIIEGADPYIKSDNTFMYD</sequence>
<accession>A0A2S9J8D8</accession>
<proteinExistence type="predicted"/>
<dbReference type="Proteomes" id="UP000239711">
    <property type="component" value="Unassembled WGS sequence"/>
</dbReference>
<evidence type="ECO:0000313" key="2">
    <source>
        <dbReference type="Proteomes" id="UP000239711"/>
    </source>
</evidence>
<evidence type="ECO:0000313" key="1">
    <source>
        <dbReference type="EMBL" id="PRD48999.1"/>
    </source>
</evidence>